<evidence type="ECO:0000313" key="3">
    <source>
        <dbReference type="Proteomes" id="UP000619293"/>
    </source>
</evidence>
<dbReference type="InterPro" id="IPR027417">
    <property type="entry name" value="P-loop_NTPase"/>
</dbReference>
<dbReference type="GO" id="GO:0016887">
    <property type="term" value="F:ATP hydrolysis activity"/>
    <property type="evidence" value="ECO:0007669"/>
    <property type="project" value="InterPro"/>
</dbReference>
<dbReference type="GO" id="GO:0005524">
    <property type="term" value="F:ATP binding"/>
    <property type="evidence" value="ECO:0007669"/>
    <property type="project" value="InterPro"/>
</dbReference>
<keyword evidence="3" id="KW-1185">Reference proteome</keyword>
<dbReference type="PANTHER" id="PTHR43581:SF4">
    <property type="entry name" value="ATP_GTP PHOSPHATASE"/>
    <property type="match status" value="1"/>
</dbReference>
<dbReference type="Pfam" id="PF13304">
    <property type="entry name" value="AAA_21"/>
    <property type="match status" value="1"/>
</dbReference>
<dbReference type="InterPro" id="IPR003959">
    <property type="entry name" value="ATPase_AAA_core"/>
</dbReference>
<name>A0A8J3KGR2_9ACTN</name>
<organism evidence="2 3">
    <name type="scientific">Catellatospora chokoriensis</name>
    <dbReference type="NCBI Taxonomy" id="310353"/>
    <lineage>
        <taxon>Bacteria</taxon>
        <taxon>Bacillati</taxon>
        <taxon>Actinomycetota</taxon>
        <taxon>Actinomycetes</taxon>
        <taxon>Micromonosporales</taxon>
        <taxon>Micromonosporaceae</taxon>
        <taxon>Catellatospora</taxon>
    </lineage>
</organism>
<evidence type="ECO:0000259" key="1">
    <source>
        <dbReference type="Pfam" id="PF13304"/>
    </source>
</evidence>
<comment type="caution">
    <text evidence="2">The sequence shown here is derived from an EMBL/GenBank/DDBJ whole genome shotgun (WGS) entry which is preliminary data.</text>
</comment>
<dbReference type="SUPFAM" id="SSF52540">
    <property type="entry name" value="P-loop containing nucleoside triphosphate hydrolases"/>
    <property type="match status" value="1"/>
</dbReference>
<reference evidence="2 3" key="1">
    <citation type="submission" date="2021-01" db="EMBL/GenBank/DDBJ databases">
        <title>Whole genome shotgun sequence of Catellatospora chokoriensis NBRC 107358.</title>
        <authorList>
            <person name="Komaki H."/>
            <person name="Tamura T."/>
        </authorList>
    </citation>
    <scope>NUCLEOTIDE SEQUENCE [LARGE SCALE GENOMIC DNA]</scope>
    <source>
        <strain evidence="2 3">NBRC 107358</strain>
    </source>
</reference>
<sequence>MLPIVLPPPLSFAVLPVGHSPRQETPHRCYLVTDNWNDWFTFQTQYYLVYCDRNRDLHHIGRVKIGQFGMTAGQSRPDLPTGLFQELDQRFFSLGQDDNFYANLNELGSVVRTEILSSLRDMAFDLAIMQAAQSEDVTSASLMRDILPATVERQFHRIAHGGERLTPYNFSYISNEDHASRVSFSVQPDSTPPTNVHVLIGRNGVGKTYLINSMANALIFPNAPANVGRVWSDMDGEPSPFVNVVFVSFSAFDQFWPRRNHELAYTYLGLHREINDTGWSDWDQEEPPASATKTNSDLATEFVESMLRCMAEPLRTRWTTAIQLLEADPVFADAEITSILREPWNHGRYADRLFGRLSSGHKIVLLTLTRLVESVTERTLVLMDEPEAHLHPPLLAAFVRALSNLLIDRNGVAVVATHSPVVLQEVPRTCAWKIHRSGRHTVVSRPEVETFGENVGVLTHEVFGLEVMHSSFHTLLRTLVHDSTGYSDVMMKLGWQLGDEGKAIIQAMLAARQPGAWR</sequence>
<dbReference type="EMBL" id="BONG01000117">
    <property type="protein sequence ID" value="GIF94764.1"/>
    <property type="molecule type" value="Genomic_DNA"/>
</dbReference>
<dbReference type="PANTHER" id="PTHR43581">
    <property type="entry name" value="ATP/GTP PHOSPHATASE"/>
    <property type="match status" value="1"/>
</dbReference>
<gene>
    <name evidence="2" type="ORF">Cch02nite_82080</name>
</gene>
<dbReference type="InterPro" id="IPR051396">
    <property type="entry name" value="Bact_Antivir_Def_Nuclease"/>
</dbReference>
<dbReference type="Proteomes" id="UP000619293">
    <property type="component" value="Unassembled WGS sequence"/>
</dbReference>
<protein>
    <recommendedName>
        <fullName evidence="1">ATPase AAA-type core domain-containing protein</fullName>
    </recommendedName>
</protein>
<proteinExistence type="predicted"/>
<accession>A0A8J3KGR2</accession>
<dbReference type="RefSeq" id="WP_203736778.1">
    <property type="nucleotide sequence ID" value="NZ_BAAALB010000066.1"/>
</dbReference>
<dbReference type="AlphaFoldDB" id="A0A8J3KGR2"/>
<evidence type="ECO:0000313" key="2">
    <source>
        <dbReference type="EMBL" id="GIF94764.1"/>
    </source>
</evidence>
<dbReference type="Gene3D" id="3.40.50.300">
    <property type="entry name" value="P-loop containing nucleotide triphosphate hydrolases"/>
    <property type="match status" value="1"/>
</dbReference>
<feature type="domain" description="ATPase AAA-type core" evidence="1">
    <location>
        <begin position="354"/>
        <end position="423"/>
    </location>
</feature>